<dbReference type="Proteomes" id="UP000012174">
    <property type="component" value="Unassembled WGS sequence"/>
</dbReference>
<dbReference type="KEGG" id="ela:UCREL1_2226"/>
<evidence type="ECO:0000313" key="1">
    <source>
        <dbReference type="EMBL" id="EMR70736.1"/>
    </source>
</evidence>
<organism evidence="1 2">
    <name type="scientific">Eutypa lata (strain UCR-EL1)</name>
    <name type="common">Grapevine dieback disease fungus</name>
    <name type="synonym">Eutypa armeniacae</name>
    <dbReference type="NCBI Taxonomy" id="1287681"/>
    <lineage>
        <taxon>Eukaryota</taxon>
        <taxon>Fungi</taxon>
        <taxon>Dikarya</taxon>
        <taxon>Ascomycota</taxon>
        <taxon>Pezizomycotina</taxon>
        <taxon>Sordariomycetes</taxon>
        <taxon>Xylariomycetidae</taxon>
        <taxon>Xylariales</taxon>
        <taxon>Diatrypaceae</taxon>
        <taxon>Eutypa</taxon>
    </lineage>
</organism>
<name>M7TLC2_EUTLA</name>
<dbReference type="EMBL" id="KB705793">
    <property type="protein sequence ID" value="EMR70736.1"/>
    <property type="molecule type" value="Genomic_DNA"/>
</dbReference>
<protein>
    <submittedName>
        <fullName evidence="1">Putative set domain-containing protein 5 protein</fullName>
    </submittedName>
</protein>
<accession>M7TLC2</accession>
<dbReference type="HOGENOM" id="CLU_669080_0_0_1"/>
<evidence type="ECO:0000313" key="2">
    <source>
        <dbReference type="Proteomes" id="UP000012174"/>
    </source>
</evidence>
<proteinExistence type="predicted"/>
<reference evidence="2" key="1">
    <citation type="journal article" date="2013" name="Genome Announc.">
        <title>Draft genome sequence of the grapevine dieback fungus Eutypa lata UCR-EL1.</title>
        <authorList>
            <person name="Blanco-Ulate B."/>
            <person name="Rolshausen P.E."/>
            <person name="Cantu D."/>
        </authorList>
    </citation>
    <scope>NUCLEOTIDE SEQUENCE [LARGE SCALE GENOMIC DNA]</scope>
    <source>
        <strain evidence="2">UCR-EL1</strain>
    </source>
</reference>
<gene>
    <name evidence="1" type="ORF">UCREL1_2226</name>
</gene>
<keyword evidence="2" id="KW-1185">Reference proteome</keyword>
<dbReference type="STRING" id="1287681.M7TLC2"/>
<sequence>MDSVERLFHAFPAPEDTVAPQEGEYRKQVHDALQQFLQAPRSTTRDPDCEEIRKIVVSGMGLKFCEFASQLSQFALSKRRLVDDSPAKAVQLLYYRWEKTYPVQLASIREQHGVVFTQEKSWDKAACAGEMAIRPFPRALASSKEQFRAVLLSADCDSVMAVYKLLLDDFIKPLCAGVEEVSINPRNVHIPVCCPHEGAVQNHMFGTHMLLRATLPSGEQFAIDLSGGKFGWGEIIVPWRQWVQHRAVGSIVSNSYGSVQRQLEEVEPFLGNISKVTRRETKTLIRNTQRTVRANMLRRGVRAVDQLQSLSADEFQALREDTHLIAASALDLGLEELRASKRCRLYFDRSWQPCATETSAQGDTLSRAWFTKGMMEDLEERRADREQYRRIWSTRWEGLPEIFRRLGHNMP</sequence>
<dbReference type="AlphaFoldDB" id="M7TLC2"/>
<dbReference type="OrthoDB" id="432970at2759"/>